<evidence type="ECO:0000313" key="1">
    <source>
        <dbReference type="EMBL" id="SVD93714.1"/>
    </source>
</evidence>
<organism evidence="1">
    <name type="scientific">marine metagenome</name>
    <dbReference type="NCBI Taxonomy" id="408172"/>
    <lineage>
        <taxon>unclassified sequences</taxon>
        <taxon>metagenomes</taxon>
        <taxon>ecological metagenomes</taxon>
    </lineage>
</organism>
<gene>
    <name evidence="1" type="ORF">METZ01_LOCUS446568</name>
</gene>
<protein>
    <submittedName>
        <fullName evidence="1">Uncharacterized protein</fullName>
    </submittedName>
</protein>
<dbReference type="EMBL" id="UINC01183125">
    <property type="protein sequence ID" value="SVD93714.1"/>
    <property type="molecule type" value="Genomic_DNA"/>
</dbReference>
<proteinExistence type="predicted"/>
<accession>A0A382ZDW4</accession>
<name>A0A382ZDW4_9ZZZZ</name>
<reference evidence="1" key="1">
    <citation type="submission" date="2018-05" db="EMBL/GenBank/DDBJ databases">
        <authorList>
            <person name="Lanie J.A."/>
            <person name="Ng W.-L."/>
            <person name="Kazmierczak K.M."/>
            <person name="Andrzejewski T.M."/>
            <person name="Davidsen T.M."/>
            <person name="Wayne K.J."/>
            <person name="Tettelin H."/>
            <person name="Glass J.I."/>
            <person name="Rusch D."/>
            <person name="Podicherti R."/>
            <person name="Tsui H.-C.T."/>
            <person name="Winkler M.E."/>
        </authorList>
    </citation>
    <scope>NUCLEOTIDE SEQUENCE</scope>
</reference>
<feature type="non-terminal residue" evidence="1">
    <location>
        <position position="235"/>
    </location>
</feature>
<dbReference type="AlphaFoldDB" id="A0A382ZDW4"/>
<feature type="non-terminal residue" evidence="1">
    <location>
        <position position="1"/>
    </location>
</feature>
<sequence length="235" mass="26368">VRKGFFLLVSLLASCTSQVEQSADFSPVEQVEQVERVELLRAALSQDQSQGGLNLSIKVFEGEQLDGLTARMMRPVAFAETRYIPYLLKQVLEESGYWGAVRVVPQADPTAELSLQGRILYSDGFQLEVHILCRDSTGRVWLDQVYQDRASLVDYPDEIAVAEDPFRDLYVRLANDLALSLKVQSARTRSIVLDAALLRYAQALSPETFAGYLKPDGHDQLRIQGLPARDDPMYE</sequence>